<dbReference type="InterPro" id="IPR012677">
    <property type="entry name" value="Nucleotide-bd_a/b_plait_sf"/>
</dbReference>
<dbReference type="Proteomes" id="UP000230069">
    <property type="component" value="Unassembled WGS sequence"/>
</dbReference>
<sequence>MANSSQHRCVFVGNIPYDATEEQLKEICEEVGPVVSFRLVLDRETNKPKGYGFCEYKDEETALSARRNLQGYEINGRQLRVDFAENDKGADRSREQGRGGPGLSSNVGGPAMLGDSALLQPIGLQLSSTAASVMAGALGGVQTDYMSSKPNGLQSQSGFGNDPLTLYLANMTRKQLYDIISEMKVMATQNKELARQLLSLCPLLPKAIFQAQIMLGMVTPQVLQMSNIRQPPSSHLQFTLQDGLPDQKLPVLPPYPGPSSLSQNKIQPGMMGRVQEGQGLAMPQTTLVNNQPSMTQFQQGIMQHRFQHPQQGQNQPFLSTVPSQPGVSTLPALRPPTGLSLRPPVLESSTALKQQMQTPLLHNLRPVGTASNSQLVYPNSNHPAVLPRHSQPNFQQPGTSNSNISLGMVDIANKHVSGSNSNLLMGLPEQTGSGGKTFEPTHRPSKLARLEDGRSAIRTMVGQNATTANGNQVLGTETMQNTDRQVLQLAPEVLEQLKSLTPEQLSSLSPEQRQQVIDLQKMLQ</sequence>
<dbReference type="InterPro" id="IPR035979">
    <property type="entry name" value="RBD_domain_sf"/>
</dbReference>
<protein>
    <recommendedName>
        <fullName evidence="3">RRM domain-containing protein</fullName>
    </recommendedName>
</protein>
<name>A0A2G5EH96_AQUCA</name>
<dbReference type="SUPFAM" id="SSF54928">
    <property type="entry name" value="RNA-binding domain, RBD"/>
    <property type="match status" value="1"/>
</dbReference>
<dbReference type="GO" id="GO:0003729">
    <property type="term" value="F:mRNA binding"/>
    <property type="evidence" value="ECO:0007669"/>
    <property type="project" value="TreeGrafter"/>
</dbReference>
<dbReference type="Gene3D" id="1.10.20.70">
    <property type="entry name" value="Transcription termination and cleavage factor, C-terminal domain"/>
    <property type="match status" value="1"/>
</dbReference>
<feature type="domain" description="RRM" evidence="3">
    <location>
        <begin position="8"/>
        <end position="86"/>
    </location>
</feature>
<dbReference type="InParanoid" id="A0A2G5EH96"/>
<accession>A0A2G5EH96</accession>
<dbReference type="InterPro" id="IPR038192">
    <property type="entry name" value="CSTF_C_sf"/>
</dbReference>
<dbReference type="InterPro" id="IPR000504">
    <property type="entry name" value="RRM_dom"/>
</dbReference>
<dbReference type="FunFam" id="1.25.40.630:FF:000002">
    <property type="entry name" value="Cleavage stimulating factor 64"/>
    <property type="match status" value="1"/>
</dbReference>
<dbReference type="CDD" id="cd12398">
    <property type="entry name" value="RRM_CSTF2_RNA15_like"/>
    <property type="match status" value="1"/>
</dbReference>
<dbReference type="STRING" id="218851.A0A2G5EH96"/>
<evidence type="ECO:0000256" key="2">
    <source>
        <dbReference type="SAM" id="MobiDB-lite"/>
    </source>
</evidence>
<feature type="compositionally biased region" description="Basic and acidic residues" evidence="2">
    <location>
        <begin position="83"/>
        <end position="97"/>
    </location>
</feature>
<dbReference type="Gene3D" id="1.25.40.630">
    <property type="match status" value="1"/>
</dbReference>
<feature type="region of interest" description="Disordered" evidence="2">
    <location>
        <begin position="83"/>
        <end position="107"/>
    </location>
</feature>
<keyword evidence="1" id="KW-0694">RNA-binding</keyword>
<dbReference type="EMBL" id="KZ305025">
    <property type="protein sequence ID" value="PIA55080.1"/>
    <property type="molecule type" value="Genomic_DNA"/>
</dbReference>
<dbReference type="FunCoup" id="A0A2G5EH96">
    <property type="interactions" value="2855"/>
</dbReference>
<evidence type="ECO:0000313" key="4">
    <source>
        <dbReference type="EMBL" id="PIA55080.1"/>
    </source>
</evidence>
<dbReference type="SMART" id="SM00360">
    <property type="entry name" value="RRM"/>
    <property type="match status" value="1"/>
</dbReference>
<feature type="region of interest" description="Disordered" evidence="2">
    <location>
        <begin position="503"/>
        <end position="524"/>
    </location>
</feature>
<organism evidence="4 5">
    <name type="scientific">Aquilegia coerulea</name>
    <name type="common">Rocky mountain columbine</name>
    <dbReference type="NCBI Taxonomy" id="218851"/>
    <lineage>
        <taxon>Eukaryota</taxon>
        <taxon>Viridiplantae</taxon>
        <taxon>Streptophyta</taxon>
        <taxon>Embryophyta</taxon>
        <taxon>Tracheophyta</taxon>
        <taxon>Spermatophyta</taxon>
        <taxon>Magnoliopsida</taxon>
        <taxon>Ranunculales</taxon>
        <taxon>Ranunculaceae</taxon>
        <taxon>Thalictroideae</taxon>
        <taxon>Aquilegia</taxon>
    </lineage>
</organism>
<dbReference type="PANTHER" id="PTHR45735:SF2">
    <property type="entry name" value="CLEAVAGE STIMULATION FACTOR SUBUNIT 2"/>
    <property type="match status" value="1"/>
</dbReference>
<dbReference type="Pfam" id="PF00076">
    <property type="entry name" value="RRM_1"/>
    <property type="match status" value="1"/>
</dbReference>
<reference evidence="4 5" key="1">
    <citation type="submission" date="2017-09" db="EMBL/GenBank/DDBJ databases">
        <title>WGS assembly of Aquilegia coerulea Goldsmith.</title>
        <authorList>
            <person name="Hodges S."/>
            <person name="Kramer E."/>
            <person name="Nordborg M."/>
            <person name="Tomkins J."/>
            <person name="Borevitz J."/>
            <person name="Derieg N."/>
            <person name="Yan J."/>
            <person name="Mihaltcheva S."/>
            <person name="Hayes R.D."/>
            <person name="Rokhsar D."/>
        </authorList>
    </citation>
    <scope>NUCLEOTIDE SEQUENCE [LARGE SCALE GENOMIC DNA]</scope>
    <source>
        <strain evidence="5">cv. Goldsmith</strain>
    </source>
</reference>
<dbReference type="FunFam" id="3.30.70.330:FF:000378">
    <property type="entry name" value="Cleavage stimulating factor 64"/>
    <property type="match status" value="1"/>
</dbReference>
<evidence type="ECO:0000256" key="1">
    <source>
        <dbReference type="PROSITE-ProRule" id="PRU00176"/>
    </source>
</evidence>
<evidence type="ECO:0000259" key="3">
    <source>
        <dbReference type="PROSITE" id="PS50102"/>
    </source>
</evidence>
<dbReference type="InterPro" id="IPR025742">
    <property type="entry name" value="CSTF2_hinge"/>
</dbReference>
<gene>
    <name evidence="4" type="ORF">AQUCO_00800076v1</name>
</gene>
<dbReference type="Pfam" id="PF14327">
    <property type="entry name" value="CSTF2_hinge"/>
    <property type="match status" value="1"/>
</dbReference>
<proteinExistence type="predicted"/>
<dbReference type="Gene3D" id="3.30.70.330">
    <property type="match status" value="1"/>
</dbReference>
<dbReference type="OrthoDB" id="272703at2759"/>
<dbReference type="AlphaFoldDB" id="A0A2G5EH96"/>
<dbReference type="PROSITE" id="PS50102">
    <property type="entry name" value="RRM"/>
    <property type="match status" value="1"/>
</dbReference>
<evidence type="ECO:0000313" key="5">
    <source>
        <dbReference type="Proteomes" id="UP000230069"/>
    </source>
</evidence>
<dbReference type="GO" id="GO:0005847">
    <property type="term" value="C:mRNA cleavage and polyadenylation specificity factor complex"/>
    <property type="evidence" value="ECO:0007669"/>
    <property type="project" value="TreeGrafter"/>
</dbReference>
<dbReference type="PANTHER" id="PTHR45735">
    <property type="entry name" value="CLEAVAGE STIMULATION FACTOR SUBUNIT 2"/>
    <property type="match status" value="1"/>
</dbReference>
<keyword evidence="5" id="KW-1185">Reference proteome</keyword>